<dbReference type="PANTHER" id="PTHR19325">
    <property type="entry name" value="COMPLEMENT COMPONENT-RELATED SUSHI DOMAIN-CONTAINING"/>
    <property type="match status" value="1"/>
</dbReference>
<evidence type="ECO:0000256" key="1">
    <source>
        <dbReference type="ARBA" id="ARBA00004251"/>
    </source>
</evidence>
<feature type="domain" description="C-type lectin" evidence="22">
    <location>
        <begin position="1"/>
        <end position="115"/>
    </location>
</feature>
<evidence type="ECO:0000256" key="7">
    <source>
        <dbReference type="ARBA" id="ARBA00022723"/>
    </source>
</evidence>
<comment type="caution">
    <text evidence="17">Lacks conserved residue(s) required for the propagation of feature annotation.</text>
</comment>
<evidence type="ECO:0000256" key="19">
    <source>
        <dbReference type="SAM" id="MobiDB-lite"/>
    </source>
</evidence>
<evidence type="ECO:0000256" key="18">
    <source>
        <dbReference type="PROSITE-ProRule" id="PRU00302"/>
    </source>
</evidence>
<keyword evidence="25" id="KW-1185">Reference proteome</keyword>
<dbReference type="FunFam" id="3.10.100.10:FF:000007">
    <property type="entry name" value="L-selectin"/>
    <property type="match status" value="1"/>
</dbReference>
<comment type="similarity">
    <text evidence="2">Belongs to the selectin/LECAM family.</text>
</comment>
<feature type="domain" description="Sushi" evidence="23">
    <location>
        <begin position="153"/>
        <end position="215"/>
    </location>
</feature>
<dbReference type="SUPFAM" id="SSF56436">
    <property type="entry name" value="C-type lectin-like"/>
    <property type="match status" value="1"/>
</dbReference>
<feature type="domain" description="Sushi" evidence="23">
    <location>
        <begin position="736"/>
        <end position="796"/>
    </location>
</feature>
<feature type="domain" description="Sushi" evidence="23">
    <location>
        <begin position="326"/>
        <end position="386"/>
    </location>
</feature>
<feature type="disulfide bond" evidence="18">
    <location>
        <begin position="767"/>
        <end position="794"/>
    </location>
</feature>
<dbReference type="PRINTS" id="PR00343">
    <property type="entry name" value="SELECTIN"/>
</dbReference>
<keyword evidence="11" id="KW-0106">Calcium</keyword>
<keyword evidence="4 17" id="KW-0245">EGF-like domain</keyword>
<dbReference type="SMART" id="SM00032">
    <property type="entry name" value="CCP"/>
    <property type="match status" value="9"/>
</dbReference>
<evidence type="ECO:0000256" key="14">
    <source>
        <dbReference type="ARBA" id="ARBA00023136"/>
    </source>
</evidence>
<evidence type="ECO:0000256" key="15">
    <source>
        <dbReference type="ARBA" id="ARBA00023157"/>
    </source>
</evidence>
<keyword evidence="9" id="KW-0430">Lectin</keyword>
<dbReference type="PROSITE" id="PS50041">
    <property type="entry name" value="C_TYPE_LECTIN_2"/>
    <property type="match status" value="1"/>
</dbReference>
<feature type="disulfide bond" evidence="18">
    <location>
        <begin position="357"/>
        <end position="384"/>
    </location>
</feature>
<dbReference type="InterPro" id="IPR001304">
    <property type="entry name" value="C-type_lectin-like"/>
</dbReference>
<feature type="disulfide bond" evidence="18">
    <location>
        <begin position="296"/>
        <end position="323"/>
    </location>
</feature>
<evidence type="ECO:0000256" key="6">
    <source>
        <dbReference type="ARBA" id="ARBA00022692"/>
    </source>
</evidence>
<evidence type="ECO:0000256" key="2">
    <source>
        <dbReference type="ARBA" id="ARBA00007360"/>
    </source>
</evidence>
<evidence type="ECO:0000256" key="3">
    <source>
        <dbReference type="ARBA" id="ARBA00022475"/>
    </source>
</evidence>
<evidence type="ECO:0000259" key="23">
    <source>
        <dbReference type="PROSITE" id="PS50923"/>
    </source>
</evidence>
<feature type="disulfide bond" evidence="17">
    <location>
        <begin position="140"/>
        <end position="149"/>
    </location>
</feature>
<dbReference type="Gene3D" id="3.10.100.10">
    <property type="entry name" value="Mannose-Binding Protein A, subunit A"/>
    <property type="match status" value="1"/>
</dbReference>
<keyword evidence="5 18" id="KW-0768">Sushi</keyword>
<keyword evidence="6 20" id="KW-0812">Transmembrane</keyword>
<accession>A0A9Q0IJ65</accession>
<keyword evidence="14 20" id="KW-0472">Membrane</keyword>
<evidence type="ECO:0000256" key="20">
    <source>
        <dbReference type="SAM" id="Phobius"/>
    </source>
</evidence>
<feature type="disulfide bond" evidence="18">
    <location>
        <begin position="624"/>
        <end position="667"/>
    </location>
</feature>
<evidence type="ECO:0000313" key="24">
    <source>
        <dbReference type="EMBL" id="KAJ3599890.1"/>
    </source>
</evidence>
<dbReference type="InterPro" id="IPR018378">
    <property type="entry name" value="C-type_lectin_CS"/>
</dbReference>
<feature type="domain" description="Sushi" evidence="23">
    <location>
        <begin position="686"/>
        <end position="735"/>
    </location>
</feature>
<feature type="domain" description="EGF-like" evidence="21">
    <location>
        <begin position="115"/>
        <end position="150"/>
    </location>
</feature>
<dbReference type="AlphaFoldDB" id="A0A9Q0IJ65"/>
<feature type="disulfide bond" evidence="17">
    <location>
        <begin position="119"/>
        <end position="129"/>
    </location>
</feature>
<feature type="disulfide bond" evidence="18">
    <location>
        <begin position="592"/>
        <end position="619"/>
    </location>
</feature>
<keyword evidence="15 17" id="KW-1015">Disulfide bond</keyword>
<dbReference type="GO" id="GO:0005886">
    <property type="term" value="C:plasma membrane"/>
    <property type="evidence" value="ECO:0007669"/>
    <property type="project" value="UniProtKB-SubCell"/>
</dbReference>
<feature type="domain" description="Sushi" evidence="23">
    <location>
        <begin position="622"/>
        <end position="682"/>
    </location>
</feature>
<dbReference type="PROSITE" id="PS01186">
    <property type="entry name" value="EGF_2"/>
    <property type="match status" value="1"/>
</dbReference>
<evidence type="ECO:0000259" key="21">
    <source>
        <dbReference type="PROSITE" id="PS50026"/>
    </source>
</evidence>
<dbReference type="InterPro" id="IPR000436">
    <property type="entry name" value="Sushi_SCR_CCP_dom"/>
</dbReference>
<dbReference type="InterPro" id="IPR035976">
    <property type="entry name" value="Sushi/SCR/CCP_sf"/>
</dbReference>
<evidence type="ECO:0000256" key="9">
    <source>
        <dbReference type="ARBA" id="ARBA00022734"/>
    </source>
</evidence>
<dbReference type="InterPro" id="IPR002396">
    <property type="entry name" value="Selectin_superfamily"/>
</dbReference>
<dbReference type="Pfam" id="PF00059">
    <property type="entry name" value="Lectin_C"/>
    <property type="match status" value="1"/>
</dbReference>
<feature type="disulfide bond" evidence="18">
    <location>
        <begin position="471"/>
        <end position="514"/>
    </location>
</feature>
<dbReference type="InterPro" id="IPR016186">
    <property type="entry name" value="C-type_lectin-like/link_sf"/>
</dbReference>
<dbReference type="OrthoDB" id="406096at2759"/>
<evidence type="ECO:0000256" key="12">
    <source>
        <dbReference type="ARBA" id="ARBA00022889"/>
    </source>
</evidence>
<dbReference type="PROSITE" id="PS00615">
    <property type="entry name" value="C_TYPE_LECTIN_1"/>
    <property type="match status" value="1"/>
</dbReference>
<evidence type="ECO:0000256" key="10">
    <source>
        <dbReference type="ARBA" id="ARBA00022737"/>
    </source>
</evidence>
<feature type="transmembrane region" description="Helical" evidence="20">
    <location>
        <begin position="807"/>
        <end position="827"/>
    </location>
</feature>
<evidence type="ECO:0000256" key="5">
    <source>
        <dbReference type="ARBA" id="ARBA00022659"/>
    </source>
</evidence>
<dbReference type="PANTHER" id="PTHR19325:SF569">
    <property type="entry name" value="COMPLEMENT COMPONENT 4 BINDING PROTEIN, SECRETORY-RELATED"/>
    <property type="match status" value="1"/>
</dbReference>
<keyword evidence="7" id="KW-0479">Metal-binding</keyword>
<sequence>MDWESARDWCQRDYTDMVAIQNQEEIAHLNSWLPKKTNYYWIGIRKVDSMWTWVGTNKTLTEKATNWAHNEPNNAKNIRTDGKNSDCVEMYIQRDSEAGKWNDERCDKKKTALCYAAACQNDSCAHGDCVETINSHLCQCFEGFYGDKCKNVVRCNPDEVVAPAKASFSCTDTHGSFAYGTLCDFSCEEGYRLSHPDPVRCTADGSWSEFPTCELVPCEDLSPPKHGGYAMLPPSRSDTLLCGASGHWNDSVPICAAVQCHALSETDSMAVRCGDDDGGDAAEDRFSYGRSCSFACSRGYRLRGAHNTTCTATATWSRPVPSCERVICPVPEGDVQASQCSGPLDRLLPGSTCSFTCRPGFELQRAPVIQCTEDGTWNATVPTCKEGYQPSDLSQKVMECTASGTWSQQPPVCEQLGQINCPLPLSSSYPQGSVCTFTCNDGHDHQGPLTTKCTQAGQWSSPPPTCTAVICPVPEGDVQASQCSGPLDRLLPGSTCSFTCRPGFELQRAPVIQCTEDGTWNATVPTCKEGYQLSDLSQKVMECTASGTWSQQPPVCEPVQCSPPVAPELGQINCPLPLSSSYPQGSVCTFTCNDGHDHQGPLTTKCTQAGQWSSPPPTCTAVICPVPEGDVQASQCSGPLDRLLPGSTCSFTCRPGFELQRAPVIQCTEDGTWNATVPTCKELGQINCPLPLSSSYPQGSVCTFTCNDGHDHQGPLTTKCTQAGQWSSPPPTCTAIRCPVLDAPVDGTLNCTHSDPSTHGSECSFACNPGYTVHGHQIATCGLHGNWTAETPLCQAVPQPLLSPTTVGLAAGGAASMSGLSLAVWLLKRLRNLKGRKFSLASNSDAEDPPQHYKNSIDSLI</sequence>
<feature type="disulfide bond" evidence="18">
    <location>
        <begin position="653"/>
        <end position="680"/>
    </location>
</feature>
<feature type="disulfide bond" evidence="18">
    <location>
        <begin position="738"/>
        <end position="781"/>
    </location>
</feature>
<comment type="subcellular location">
    <subcellularLocation>
        <location evidence="1">Cell membrane</location>
        <topology evidence="1">Single-pass type I membrane protein</topology>
    </subcellularLocation>
</comment>
<evidence type="ECO:0000259" key="22">
    <source>
        <dbReference type="PROSITE" id="PS50041"/>
    </source>
</evidence>
<organism evidence="24 25">
    <name type="scientific">Muraenolepis orangiensis</name>
    <name type="common">Patagonian moray cod</name>
    <dbReference type="NCBI Taxonomy" id="630683"/>
    <lineage>
        <taxon>Eukaryota</taxon>
        <taxon>Metazoa</taxon>
        <taxon>Chordata</taxon>
        <taxon>Craniata</taxon>
        <taxon>Vertebrata</taxon>
        <taxon>Euteleostomi</taxon>
        <taxon>Actinopterygii</taxon>
        <taxon>Neopterygii</taxon>
        <taxon>Teleostei</taxon>
        <taxon>Neoteleostei</taxon>
        <taxon>Acanthomorphata</taxon>
        <taxon>Zeiogadaria</taxon>
        <taxon>Gadariae</taxon>
        <taxon>Gadiformes</taxon>
        <taxon>Muraenolepidoidei</taxon>
        <taxon>Muraenolepididae</taxon>
        <taxon>Muraenolepis</taxon>
    </lineage>
</organism>
<evidence type="ECO:0000313" key="25">
    <source>
        <dbReference type="Proteomes" id="UP001148018"/>
    </source>
</evidence>
<evidence type="ECO:0000256" key="11">
    <source>
        <dbReference type="ARBA" id="ARBA00022837"/>
    </source>
</evidence>
<feature type="domain" description="Sushi" evidence="23">
    <location>
        <begin position="271"/>
        <end position="325"/>
    </location>
</feature>
<keyword evidence="8" id="KW-0732">Signal</keyword>
<evidence type="ECO:0000256" key="4">
    <source>
        <dbReference type="ARBA" id="ARBA00022536"/>
    </source>
</evidence>
<keyword evidence="10" id="KW-0677">Repeat</keyword>
<dbReference type="Pfam" id="PF00084">
    <property type="entry name" value="Sushi"/>
    <property type="match status" value="9"/>
</dbReference>
<evidence type="ECO:0000256" key="16">
    <source>
        <dbReference type="ARBA" id="ARBA00023180"/>
    </source>
</evidence>
<feature type="disulfide bond" evidence="18">
    <location>
        <begin position="328"/>
        <end position="371"/>
    </location>
</feature>
<evidence type="ECO:0000256" key="13">
    <source>
        <dbReference type="ARBA" id="ARBA00022989"/>
    </source>
</evidence>
<evidence type="ECO:0000256" key="8">
    <source>
        <dbReference type="ARBA" id="ARBA00022729"/>
    </source>
</evidence>
<dbReference type="Proteomes" id="UP001148018">
    <property type="component" value="Unassembled WGS sequence"/>
</dbReference>
<dbReference type="EMBL" id="JANIIK010000048">
    <property type="protein sequence ID" value="KAJ3599890.1"/>
    <property type="molecule type" value="Genomic_DNA"/>
</dbReference>
<dbReference type="Gene3D" id="2.10.70.10">
    <property type="entry name" value="Complement Module, domain 1"/>
    <property type="match status" value="11"/>
</dbReference>
<feature type="domain" description="Sushi" evidence="23">
    <location>
        <begin position="572"/>
        <end position="621"/>
    </location>
</feature>
<dbReference type="GO" id="GO:0030246">
    <property type="term" value="F:carbohydrate binding"/>
    <property type="evidence" value="ECO:0007669"/>
    <property type="project" value="UniProtKB-KW"/>
</dbReference>
<dbReference type="GO" id="GO:0046872">
    <property type="term" value="F:metal ion binding"/>
    <property type="evidence" value="ECO:0007669"/>
    <property type="project" value="UniProtKB-KW"/>
</dbReference>
<keyword evidence="12" id="KW-0130">Cell adhesion</keyword>
<dbReference type="PROSITE" id="PS00022">
    <property type="entry name" value="EGF_1"/>
    <property type="match status" value="1"/>
</dbReference>
<feature type="disulfide bond" evidence="18">
    <location>
        <begin position="500"/>
        <end position="527"/>
    </location>
</feature>
<feature type="disulfide bond" evidence="18">
    <location>
        <begin position="439"/>
        <end position="466"/>
    </location>
</feature>
<dbReference type="PROSITE" id="PS50026">
    <property type="entry name" value="EGF_3"/>
    <property type="match status" value="1"/>
</dbReference>
<feature type="domain" description="Sushi" evidence="23">
    <location>
        <begin position="469"/>
        <end position="529"/>
    </location>
</feature>
<dbReference type="PROSITE" id="PS50923">
    <property type="entry name" value="SUSHI"/>
    <property type="match status" value="9"/>
</dbReference>
<name>A0A9Q0IJ65_9TELE</name>
<evidence type="ECO:0008006" key="26">
    <source>
        <dbReference type="Google" id="ProtNLM"/>
    </source>
</evidence>
<dbReference type="InterPro" id="IPR000742">
    <property type="entry name" value="EGF"/>
</dbReference>
<feature type="domain" description="Sushi" evidence="23">
    <location>
        <begin position="419"/>
        <end position="468"/>
    </location>
</feature>
<gene>
    <name evidence="24" type="ORF">NHX12_033844</name>
</gene>
<keyword evidence="16" id="KW-0325">Glycoprotein</keyword>
<dbReference type="SMART" id="SM00034">
    <property type="entry name" value="CLECT"/>
    <property type="match status" value="1"/>
</dbReference>
<dbReference type="GO" id="GO:0007155">
    <property type="term" value="P:cell adhesion"/>
    <property type="evidence" value="ECO:0007669"/>
    <property type="project" value="UniProtKB-KW"/>
</dbReference>
<proteinExistence type="inferred from homology"/>
<dbReference type="SUPFAM" id="SSF57535">
    <property type="entry name" value="Complement control module/SCR domain"/>
    <property type="match status" value="11"/>
</dbReference>
<dbReference type="SMART" id="SM00181">
    <property type="entry name" value="EGF"/>
    <property type="match status" value="1"/>
</dbReference>
<feature type="region of interest" description="Disordered" evidence="19">
    <location>
        <begin position="841"/>
        <end position="861"/>
    </location>
</feature>
<keyword evidence="13 20" id="KW-1133">Transmembrane helix</keyword>
<reference evidence="24" key="1">
    <citation type="submission" date="2022-07" db="EMBL/GenBank/DDBJ databases">
        <title>Chromosome-level genome of Muraenolepis orangiensis.</title>
        <authorList>
            <person name="Kim J."/>
        </authorList>
    </citation>
    <scope>NUCLEOTIDE SEQUENCE</scope>
    <source>
        <strain evidence="24">KU_S4_2022</strain>
        <tissue evidence="24">Muscle</tissue>
    </source>
</reference>
<protein>
    <recommendedName>
        <fullName evidence="26">Selectin P</fullName>
    </recommendedName>
</protein>
<dbReference type="InterPro" id="IPR016187">
    <property type="entry name" value="CTDL_fold"/>
</dbReference>
<comment type="caution">
    <text evidence="24">The sequence shown here is derived from an EMBL/GenBank/DDBJ whole genome shotgun (WGS) entry which is preliminary data.</text>
</comment>
<evidence type="ECO:0000256" key="17">
    <source>
        <dbReference type="PROSITE-ProRule" id="PRU00076"/>
    </source>
</evidence>
<keyword evidence="3" id="KW-1003">Cell membrane</keyword>
<feature type="disulfide bond" evidence="18">
    <location>
        <begin position="706"/>
        <end position="733"/>
    </location>
</feature>
<dbReference type="CDD" id="cd00033">
    <property type="entry name" value="CCP"/>
    <property type="match status" value="9"/>
</dbReference>
<dbReference type="InterPro" id="IPR050350">
    <property type="entry name" value="Compl-Cell_Adhes-Reg"/>
</dbReference>